<comment type="cofactor">
    <cofactor evidence="1">
        <name>pyridoxal 5'-phosphate</name>
        <dbReference type="ChEBI" id="CHEBI:597326"/>
    </cofactor>
</comment>
<keyword evidence="11" id="KW-1185">Reference proteome</keyword>
<organism evidence="10 11">
    <name type="scientific">Galactobacter valiniphilus</name>
    <dbReference type="NCBI Taxonomy" id="2676122"/>
    <lineage>
        <taxon>Bacteria</taxon>
        <taxon>Bacillati</taxon>
        <taxon>Actinomycetota</taxon>
        <taxon>Actinomycetes</taxon>
        <taxon>Micrococcales</taxon>
        <taxon>Micrococcaceae</taxon>
        <taxon>Galactobacter</taxon>
    </lineage>
</organism>
<dbReference type="Pfam" id="PF00266">
    <property type="entry name" value="Aminotran_5"/>
    <property type="match status" value="1"/>
</dbReference>
<dbReference type="Gene3D" id="1.10.260.50">
    <property type="match status" value="1"/>
</dbReference>
<dbReference type="InterPro" id="IPR000192">
    <property type="entry name" value="Aminotrans_V_dom"/>
</dbReference>
<dbReference type="AlphaFoldDB" id="A0A399JCY7"/>
<sequence length="390" mass="38694">MIHLDAAATSPVRAEVLQAVMPLFTETFGNPASHHEAGESAARALEWGRGLVAEACGVKPGRVVFTSGGTESNALALHGTALARPRGRHVLVSAIEHPSVARAAEQLGEWHGFEVQTVPVLASGLVDPAEVAARLRPDTTLVALMAVNNEVGTVQPVAEVSALARAVGARVHVDAVQAGAWLHLAPLATSADTLSLSGHKLGGLKGAGALVLGRGVSVAPFLDGGGQEGGVRSGTVNVPGAVATGLAVRLAQHDVERFLGGEAPCGAGPGEALAAAVLVGLAAAGVPASLTGDPASRVPGIVSFVFPGVHAESVLLELGRRGVLASSGSACAAGSSEPSEVLTAMGYPAEVAVGALRLSFSPQLPAAELEAAGAAVVDAVLAVHGLGARG</sequence>
<name>A0A399JCY7_9MICC</name>
<comment type="similarity">
    <text evidence="2">Belongs to the class-V pyridoxal-phosphate-dependent aminotransferase family. NifS/IscS subfamily.</text>
</comment>
<dbReference type="InterPro" id="IPR015421">
    <property type="entry name" value="PyrdxlP-dep_Trfase_major"/>
</dbReference>
<dbReference type="PIRSF" id="PIRSF005572">
    <property type="entry name" value="NifS"/>
    <property type="match status" value="1"/>
</dbReference>
<evidence type="ECO:0000256" key="7">
    <source>
        <dbReference type="ARBA" id="ARBA00023014"/>
    </source>
</evidence>
<proteinExistence type="inferred from homology"/>
<dbReference type="Gene3D" id="3.90.1150.10">
    <property type="entry name" value="Aspartate Aminotransferase, domain 1"/>
    <property type="match status" value="1"/>
</dbReference>
<evidence type="ECO:0000256" key="2">
    <source>
        <dbReference type="ARBA" id="ARBA00006490"/>
    </source>
</evidence>
<comment type="caution">
    <text evidence="10">The sequence shown here is derived from an EMBL/GenBank/DDBJ whole genome shotgun (WGS) entry which is preliminary data.</text>
</comment>
<comment type="catalytic activity">
    <reaction evidence="8">
        <text>(sulfur carrier)-H + L-cysteine = (sulfur carrier)-SH + L-alanine</text>
        <dbReference type="Rhea" id="RHEA:43892"/>
        <dbReference type="Rhea" id="RHEA-COMP:14737"/>
        <dbReference type="Rhea" id="RHEA-COMP:14739"/>
        <dbReference type="ChEBI" id="CHEBI:29917"/>
        <dbReference type="ChEBI" id="CHEBI:35235"/>
        <dbReference type="ChEBI" id="CHEBI:57972"/>
        <dbReference type="ChEBI" id="CHEBI:64428"/>
        <dbReference type="EC" id="2.8.1.7"/>
    </reaction>
</comment>
<dbReference type="Proteomes" id="UP000265419">
    <property type="component" value="Unassembled WGS sequence"/>
</dbReference>
<dbReference type="EMBL" id="QQXK01000007">
    <property type="protein sequence ID" value="RII42900.1"/>
    <property type="molecule type" value="Genomic_DNA"/>
</dbReference>
<dbReference type="InterPro" id="IPR015424">
    <property type="entry name" value="PyrdxlP-dep_Trfase"/>
</dbReference>
<keyword evidence="4" id="KW-0479">Metal-binding</keyword>
<keyword evidence="7" id="KW-0411">Iron-sulfur</keyword>
<evidence type="ECO:0000256" key="4">
    <source>
        <dbReference type="ARBA" id="ARBA00022723"/>
    </source>
</evidence>
<evidence type="ECO:0000256" key="6">
    <source>
        <dbReference type="ARBA" id="ARBA00023004"/>
    </source>
</evidence>
<dbReference type="RefSeq" id="WP_119424045.1">
    <property type="nucleotide sequence ID" value="NZ_QQXK01000007.1"/>
</dbReference>
<gene>
    <name evidence="10" type="ORF">DWB68_05005</name>
</gene>
<evidence type="ECO:0000256" key="1">
    <source>
        <dbReference type="ARBA" id="ARBA00001933"/>
    </source>
</evidence>
<dbReference type="PANTHER" id="PTHR11601">
    <property type="entry name" value="CYSTEINE DESULFURYLASE FAMILY MEMBER"/>
    <property type="match status" value="1"/>
</dbReference>
<evidence type="ECO:0000313" key="11">
    <source>
        <dbReference type="Proteomes" id="UP000265419"/>
    </source>
</evidence>
<dbReference type="SUPFAM" id="SSF53383">
    <property type="entry name" value="PLP-dependent transferases"/>
    <property type="match status" value="1"/>
</dbReference>
<evidence type="ECO:0000259" key="9">
    <source>
        <dbReference type="Pfam" id="PF00266"/>
    </source>
</evidence>
<dbReference type="PANTHER" id="PTHR11601:SF34">
    <property type="entry name" value="CYSTEINE DESULFURASE"/>
    <property type="match status" value="1"/>
</dbReference>
<feature type="domain" description="Aminotransferase class V" evidence="9">
    <location>
        <begin position="2"/>
        <end position="370"/>
    </location>
</feature>
<keyword evidence="3" id="KW-0808">Transferase</keyword>
<keyword evidence="6" id="KW-0408">Iron</keyword>
<keyword evidence="5" id="KW-0663">Pyridoxal phosphate</keyword>
<evidence type="ECO:0000256" key="3">
    <source>
        <dbReference type="ARBA" id="ARBA00022679"/>
    </source>
</evidence>
<dbReference type="Gene3D" id="3.40.640.10">
    <property type="entry name" value="Type I PLP-dependent aspartate aminotransferase-like (Major domain)"/>
    <property type="match status" value="1"/>
</dbReference>
<dbReference type="InterPro" id="IPR016454">
    <property type="entry name" value="Cysteine_dSase"/>
</dbReference>
<protein>
    <submittedName>
        <fullName evidence="10">Cysteine desulfurase</fullName>
    </submittedName>
</protein>
<dbReference type="GO" id="GO:0046872">
    <property type="term" value="F:metal ion binding"/>
    <property type="evidence" value="ECO:0007669"/>
    <property type="project" value="UniProtKB-KW"/>
</dbReference>
<evidence type="ECO:0000313" key="10">
    <source>
        <dbReference type="EMBL" id="RII42900.1"/>
    </source>
</evidence>
<reference evidence="10 11" key="1">
    <citation type="submission" date="2018-07" db="EMBL/GenBank/DDBJ databases">
        <title>Arthrobacter sp. nov., isolated from raw cow's milk with high bacterial count.</title>
        <authorList>
            <person name="Hahne J."/>
            <person name="Isele D."/>
            <person name="Lipski A."/>
        </authorList>
    </citation>
    <scope>NUCLEOTIDE SEQUENCE [LARGE SCALE GENOMIC DNA]</scope>
    <source>
        <strain evidence="10 11">JZ R-35</strain>
    </source>
</reference>
<dbReference type="GO" id="GO:0051536">
    <property type="term" value="F:iron-sulfur cluster binding"/>
    <property type="evidence" value="ECO:0007669"/>
    <property type="project" value="UniProtKB-KW"/>
</dbReference>
<evidence type="ECO:0000256" key="5">
    <source>
        <dbReference type="ARBA" id="ARBA00022898"/>
    </source>
</evidence>
<accession>A0A399JCY7</accession>
<dbReference type="GO" id="GO:0031071">
    <property type="term" value="F:cysteine desulfurase activity"/>
    <property type="evidence" value="ECO:0007669"/>
    <property type="project" value="UniProtKB-EC"/>
</dbReference>
<evidence type="ECO:0000256" key="8">
    <source>
        <dbReference type="ARBA" id="ARBA00050776"/>
    </source>
</evidence>
<dbReference type="InterPro" id="IPR015422">
    <property type="entry name" value="PyrdxlP-dep_Trfase_small"/>
</dbReference>